<reference evidence="1 2" key="1">
    <citation type="submission" date="2017-04" db="EMBL/GenBank/DDBJ databases">
        <title>Monoglobus pectinilyticus 14 draft genome.</title>
        <authorList>
            <person name="Kim C."/>
            <person name="Rosendale D.I."/>
            <person name="Kelly W.J."/>
            <person name="Tannock G.W."/>
            <person name="Patchett M.L."/>
            <person name="Jordens J.Z."/>
        </authorList>
    </citation>
    <scope>NUCLEOTIDE SEQUENCE [LARGE SCALE GENOMIC DNA]</scope>
    <source>
        <strain evidence="1 2">14</strain>
    </source>
</reference>
<evidence type="ECO:0000313" key="2">
    <source>
        <dbReference type="Proteomes" id="UP000235589"/>
    </source>
</evidence>
<evidence type="ECO:0000313" key="1">
    <source>
        <dbReference type="EMBL" id="AUO20428.1"/>
    </source>
</evidence>
<organism evidence="1 2">
    <name type="scientific">Monoglobus pectinilyticus</name>
    <dbReference type="NCBI Taxonomy" id="1981510"/>
    <lineage>
        <taxon>Bacteria</taxon>
        <taxon>Bacillati</taxon>
        <taxon>Bacillota</taxon>
        <taxon>Clostridia</taxon>
        <taxon>Monoglobales</taxon>
        <taxon>Monoglobaceae</taxon>
        <taxon>Monoglobus</taxon>
    </lineage>
</organism>
<gene>
    <name evidence="1" type="ORF">B9O19_02288</name>
</gene>
<dbReference type="AlphaFoldDB" id="A0A2K9P6N5"/>
<dbReference type="RefSeq" id="WP_102366542.1">
    <property type="nucleotide sequence ID" value="NZ_CP020991.1"/>
</dbReference>
<dbReference type="KEGG" id="mpec:B9O19_02288"/>
<accession>A0A2K9P6N5</accession>
<keyword evidence="2" id="KW-1185">Reference proteome</keyword>
<name>A0A2K9P6N5_9FIRM</name>
<proteinExistence type="predicted"/>
<dbReference type="EMBL" id="CP020991">
    <property type="protein sequence ID" value="AUO20428.1"/>
    <property type="molecule type" value="Genomic_DNA"/>
</dbReference>
<sequence length="79" mass="9096">MKENGIKNNDISNRKKWNIKPWSASSSVILSDGSTKPYDYSIDFIEHIACPLSEYVSNGLQKAVWKPEYNTYIKNNNIK</sequence>
<protein>
    <submittedName>
        <fullName evidence="1">Uncharacterized protein</fullName>
    </submittedName>
</protein>
<dbReference type="OrthoDB" id="2138472at2"/>
<dbReference type="GeneID" id="98063654"/>
<dbReference type="Proteomes" id="UP000235589">
    <property type="component" value="Chromosome"/>
</dbReference>